<evidence type="ECO:0000313" key="3">
    <source>
        <dbReference type="Proteomes" id="UP001056937"/>
    </source>
</evidence>
<dbReference type="Gene3D" id="3.40.50.300">
    <property type="entry name" value="P-loop containing nucleotide triphosphate hydrolases"/>
    <property type="match status" value="1"/>
</dbReference>
<reference evidence="2" key="1">
    <citation type="journal article" date="2022" name="Toxins">
        <title>Genomic Analysis of Sphingopyxis sp. USTB-05 for Biodegrading Cyanobacterial Hepatotoxins.</title>
        <authorList>
            <person name="Liu C."/>
            <person name="Xu Q."/>
            <person name="Zhao Z."/>
            <person name="Zhang H."/>
            <person name="Liu X."/>
            <person name="Yin C."/>
            <person name="Liu Y."/>
            <person name="Yan H."/>
        </authorList>
    </citation>
    <scope>NUCLEOTIDE SEQUENCE</scope>
    <source>
        <strain evidence="2">NBD5</strain>
    </source>
</reference>
<evidence type="ECO:0000313" key="2">
    <source>
        <dbReference type="EMBL" id="USI73015.1"/>
    </source>
</evidence>
<keyword evidence="2" id="KW-0418">Kinase</keyword>
<dbReference type="InterPro" id="IPR027417">
    <property type="entry name" value="P-loop_NTPase"/>
</dbReference>
<proteinExistence type="predicted"/>
<keyword evidence="3" id="KW-1185">Reference proteome</keyword>
<accession>A0ABY4X7Z3</accession>
<dbReference type="SUPFAM" id="SSF52540">
    <property type="entry name" value="P-loop containing nucleoside triphosphate hydrolases"/>
    <property type="match status" value="1"/>
</dbReference>
<dbReference type="EMBL" id="CP084930">
    <property type="protein sequence ID" value="USI73015.1"/>
    <property type="molecule type" value="Genomic_DNA"/>
</dbReference>
<protein>
    <submittedName>
        <fullName evidence="2">Polyphosphate kinase</fullName>
    </submittedName>
</protein>
<dbReference type="PANTHER" id="PTHR34383">
    <property type="entry name" value="POLYPHOSPHATE:AMP PHOSPHOTRANSFERASE-RELATED"/>
    <property type="match status" value="1"/>
</dbReference>
<dbReference type="Pfam" id="PF03976">
    <property type="entry name" value="PPK2"/>
    <property type="match status" value="1"/>
</dbReference>
<evidence type="ECO:0000259" key="1">
    <source>
        <dbReference type="Pfam" id="PF03976"/>
    </source>
</evidence>
<feature type="domain" description="Polyphosphate kinase-2-related" evidence="1">
    <location>
        <begin position="17"/>
        <end position="233"/>
    </location>
</feature>
<organism evidence="2 3">
    <name type="scientific">Sphingomonas morindae</name>
    <dbReference type="NCBI Taxonomy" id="1541170"/>
    <lineage>
        <taxon>Bacteria</taxon>
        <taxon>Pseudomonadati</taxon>
        <taxon>Pseudomonadota</taxon>
        <taxon>Alphaproteobacteria</taxon>
        <taxon>Sphingomonadales</taxon>
        <taxon>Sphingomonadaceae</taxon>
        <taxon>Sphingomonas</taxon>
    </lineage>
</organism>
<dbReference type="RefSeq" id="WP_252166826.1">
    <property type="nucleotide sequence ID" value="NZ_CP084930.1"/>
</dbReference>
<dbReference type="GO" id="GO:0016301">
    <property type="term" value="F:kinase activity"/>
    <property type="evidence" value="ECO:0007669"/>
    <property type="project" value="UniProtKB-KW"/>
</dbReference>
<gene>
    <name evidence="2" type="ORF">LHA26_00615</name>
</gene>
<name>A0ABY4X7Z3_9SPHN</name>
<dbReference type="Proteomes" id="UP001056937">
    <property type="component" value="Chromosome 1"/>
</dbReference>
<sequence>MMFNLADFERGAQFGGEYREELSALQARLRRVQRAHGLHRRRTVILAEGPDEADREGVIRRITEACDMRHASAFQIRAATAEERAHHYLARFWARLPGDGRLHLFDRSWYGRVLGERLDGLAQPLLRRAYDEINEFEAQQTDSGTLLIKLYLHLSAAEQDRRIACRIDDPWEQARLTPDMLRARERRVDHGRAVEEMLAFTHTRWAPWTVIDAGHAPSGQLTALRHVVERLEAVVPSAPPEADPLLIARARAMLADAQG</sequence>
<dbReference type="InterPro" id="IPR022488">
    <property type="entry name" value="PPK2-related"/>
</dbReference>
<keyword evidence="2" id="KW-0808">Transferase</keyword>